<accession>B9WBY3</accession>
<name>B9WBY3_CANDC</name>
<keyword evidence="11" id="KW-1185">Reference proteome</keyword>
<gene>
    <name evidence="9" type="ordered locus">Cd36_21240</name>
    <name evidence="10" type="ORF">CD36_21240</name>
</gene>
<evidence type="ECO:0000256" key="6">
    <source>
        <dbReference type="ARBA" id="ARBA00022801"/>
    </source>
</evidence>
<evidence type="ECO:0000313" key="11">
    <source>
        <dbReference type="Proteomes" id="UP000002605"/>
    </source>
</evidence>
<dbReference type="GO" id="GO:0004222">
    <property type="term" value="F:metalloendopeptidase activity"/>
    <property type="evidence" value="ECO:0007669"/>
    <property type="project" value="InterPro"/>
</dbReference>
<dbReference type="VEuPathDB" id="FungiDB:CD36_21240"/>
<comment type="subcellular location">
    <subcellularLocation>
        <location evidence="1 8">Mitochondrion inner membrane</location>
        <topology evidence="1 8">Peripheral membrane protein</topology>
        <orientation evidence="1 8">Intermembrane side</orientation>
    </subcellularLocation>
</comment>
<evidence type="ECO:0000256" key="3">
    <source>
        <dbReference type="ARBA" id="ARBA00014615"/>
    </source>
</evidence>
<dbReference type="GO" id="GO:0005743">
    <property type="term" value="C:mitochondrial inner membrane"/>
    <property type="evidence" value="ECO:0007669"/>
    <property type="project" value="UniProtKB-SubCell"/>
</dbReference>
<evidence type="ECO:0000256" key="8">
    <source>
        <dbReference type="RuleBase" id="RU364057"/>
    </source>
</evidence>
<dbReference type="InterPro" id="IPR019165">
    <property type="entry name" value="Peptidase_M76_ATP23"/>
</dbReference>
<dbReference type="HOGENOM" id="CLU_079125_0_0_1"/>
<keyword evidence="6 8" id="KW-0378">Hydrolase</keyword>
<dbReference type="MEROPS" id="M76.002"/>
<evidence type="ECO:0000313" key="10">
    <source>
        <dbReference type="EMBL" id="CAX43905.1"/>
    </source>
</evidence>
<dbReference type="RefSeq" id="XP_002418602.1">
    <property type="nucleotide sequence ID" value="XM_002418557.1"/>
</dbReference>
<proteinExistence type="inferred from homology"/>
<dbReference type="eggNOG" id="KOG3314">
    <property type="taxonomic scope" value="Eukaryota"/>
</dbReference>
<evidence type="ECO:0000256" key="4">
    <source>
        <dbReference type="ARBA" id="ARBA00022670"/>
    </source>
</evidence>
<dbReference type="AlphaFoldDB" id="B9WBY3"/>
<dbReference type="Proteomes" id="UP000002605">
    <property type="component" value="Chromosome 2"/>
</dbReference>
<keyword evidence="4 8" id="KW-0645">Protease</keyword>
<comment type="function">
    <text evidence="8">Has a dual role in the assembly of mitochondrial ATPase.</text>
</comment>
<sequence>MRKSSTIFSTVTTTTVQSESNMSAATPQKDSSELKLSPNSQLNGFEWWRRTLSYQTGLGLSPEEKAQYEFDYNNRNLEEKCQQCNEYRNWMLEYSPSVLFMMDHIKKLTKDKQPIITKENITCDVCDFTKGGGFHPNEGILLCANWIRNKWQLEDILTHELVHVYDYLKFDLDMNNLRHHACTEIRASMLSGECRIWQEIKKTGLGNFGKKFQDCIKRRAVLSVSSNPICKSPEEAEKVVSTVWNSCFNDTRPFERVYK</sequence>
<evidence type="ECO:0000256" key="1">
    <source>
        <dbReference type="ARBA" id="ARBA00004137"/>
    </source>
</evidence>
<evidence type="ECO:0000256" key="5">
    <source>
        <dbReference type="ARBA" id="ARBA00022723"/>
    </source>
</evidence>
<keyword evidence="8" id="KW-0496">Mitochondrion</keyword>
<dbReference type="GO" id="GO:0033615">
    <property type="term" value="P:mitochondrial proton-transporting ATP synthase complex assembly"/>
    <property type="evidence" value="ECO:0007669"/>
    <property type="project" value="TreeGrafter"/>
</dbReference>
<dbReference type="CGD" id="CAL0000165419">
    <property type="gene designation" value="Cd36_21240"/>
</dbReference>
<evidence type="ECO:0000256" key="2">
    <source>
        <dbReference type="ARBA" id="ARBA00009915"/>
    </source>
</evidence>
<dbReference type="EMBL" id="FM992689">
    <property type="protein sequence ID" value="CAX43905.1"/>
    <property type="molecule type" value="Genomic_DNA"/>
</dbReference>
<dbReference type="PANTHER" id="PTHR21711">
    <property type="entry name" value="MITOCHONDRIAL INNER MEMBRANE PROTEASE"/>
    <property type="match status" value="1"/>
</dbReference>
<dbReference type="GeneID" id="8046146"/>
<dbReference type="GO" id="GO:0046872">
    <property type="term" value="F:metal ion binding"/>
    <property type="evidence" value="ECO:0007669"/>
    <property type="project" value="UniProtKB-KW"/>
</dbReference>
<comment type="similarity">
    <text evidence="2 8">Belongs to the peptidase M76 family.</text>
</comment>
<reference evidence="10 11" key="1">
    <citation type="journal article" date="2009" name="Genome Res.">
        <title>Comparative genomics of the fungal pathogens Candida dubliniensis and Candida albicans.</title>
        <authorList>
            <person name="Jackson A.P."/>
            <person name="Gamble J.A."/>
            <person name="Yeomans T."/>
            <person name="Moran G.P."/>
            <person name="Saunders D."/>
            <person name="Harris D."/>
            <person name="Aslett M."/>
            <person name="Barrell J.F."/>
            <person name="Butler G."/>
            <person name="Citiulo F."/>
            <person name="Coleman D.C."/>
            <person name="de Groot P.W.J."/>
            <person name="Goodwin T.J."/>
            <person name="Quail M.A."/>
            <person name="McQuillan J."/>
            <person name="Munro C.A."/>
            <person name="Pain A."/>
            <person name="Poulter R.T."/>
            <person name="Rajandream M.A."/>
            <person name="Renauld H."/>
            <person name="Spiering M.J."/>
            <person name="Tivey A."/>
            <person name="Gow N.A.R."/>
            <person name="Barrell B."/>
            <person name="Sullivan D.J."/>
            <person name="Berriman M."/>
        </authorList>
    </citation>
    <scope>NUCLEOTIDE SEQUENCE [LARGE SCALE GENOMIC DNA]</scope>
    <source>
        <strain evidence="11">CD36 / ATCC MYA-646 / CBS 7987 / NCPF 3949 / NRRL Y-17841</strain>
    </source>
</reference>
<keyword evidence="8" id="KW-0999">Mitochondrion inner membrane</keyword>
<organism evidence="10 11">
    <name type="scientific">Candida dubliniensis (strain CD36 / ATCC MYA-646 / CBS 7987 / NCPF 3949 / NRRL Y-17841)</name>
    <name type="common">Yeast</name>
    <dbReference type="NCBI Taxonomy" id="573826"/>
    <lineage>
        <taxon>Eukaryota</taxon>
        <taxon>Fungi</taxon>
        <taxon>Dikarya</taxon>
        <taxon>Ascomycota</taxon>
        <taxon>Saccharomycotina</taxon>
        <taxon>Pichiomycetes</taxon>
        <taxon>Debaryomycetaceae</taxon>
        <taxon>Candida/Lodderomyces clade</taxon>
        <taxon>Candida</taxon>
    </lineage>
</organism>
<protein>
    <recommendedName>
        <fullName evidence="3 8">Mitochondrial inner membrane protease ATP23</fullName>
        <ecNumber evidence="8">3.4.24.-</ecNumber>
    </recommendedName>
</protein>
<evidence type="ECO:0000256" key="7">
    <source>
        <dbReference type="ARBA" id="ARBA00023049"/>
    </source>
</evidence>
<dbReference type="OrthoDB" id="285308at2759"/>
<evidence type="ECO:0000313" key="9">
    <source>
        <dbReference type="CGD" id="CAL0000165419"/>
    </source>
</evidence>
<keyword evidence="8" id="KW-0472">Membrane</keyword>
<dbReference type="PANTHER" id="PTHR21711:SF0">
    <property type="entry name" value="MITOCHONDRIAL INNER MEMBRANE PROTEASE ATP23 HOMOLOG"/>
    <property type="match status" value="1"/>
</dbReference>
<dbReference type="GO" id="GO:0034982">
    <property type="term" value="P:mitochondrial protein processing"/>
    <property type="evidence" value="ECO:0007669"/>
    <property type="project" value="TreeGrafter"/>
</dbReference>
<dbReference type="EC" id="3.4.24.-" evidence="8"/>
<dbReference type="KEGG" id="cdu:CD36_21240"/>
<keyword evidence="5 8" id="KW-0479">Metal-binding</keyword>
<keyword evidence="7 8" id="KW-0482">Metalloprotease</keyword>
<dbReference type="Pfam" id="PF09768">
    <property type="entry name" value="Peptidase_M76"/>
    <property type="match status" value="1"/>
</dbReference>